<evidence type="ECO:0000313" key="2">
    <source>
        <dbReference type="EMBL" id="TKW10449.1"/>
    </source>
</evidence>
<evidence type="ECO:0000256" key="1">
    <source>
        <dbReference type="SAM" id="MobiDB-lite"/>
    </source>
</evidence>
<name>A0A4U6UAE3_SETVI</name>
<feature type="region of interest" description="Disordered" evidence="1">
    <location>
        <begin position="1"/>
        <end position="44"/>
    </location>
</feature>
<dbReference type="EMBL" id="CM016557">
    <property type="protein sequence ID" value="TKW10449.1"/>
    <property type="molecule type" value="Genomic_DNA"/>
</dbReference>
<reference evidence="2" key="1">
    <citation type="submission" date="2019-03" db="EMBL/GenBank/DDBJ databases">
        <title>WGS assembly of Setaria viridis.</title>
        <authorList>
            <person name="Huang P."/>
            <person name="Jenkins J."/>
            <person name="Grimwood J."/>
            <person name="Barry K."/>
            <person name="Healey A."/>
            <person name="Mamidi S."/>
            <person name="Sreedasyam A."/>
            <person name="Shu S."/>
            <person name="Feldman M."/>
            <person name="Wu J."/>
            <person name="Yu Y."/>
            <person name="Chen C."/>
            <person name="Johnson J."/>
            <person name="Rokhsar D."/>
            <person name="Baxter I."/>
            <person name="Schmutz J."/>
            <person name="Brutnell T."/>
            <person name="Kellogg E."/>
        </authorList>
    </citation>
    <scope>NUCLEOTIDE SEQUENCE [LARGE SCALE GENOMIC DNA]</scope>
</reference>
<evidence type="ECO:0000313" key="3">
    <source>
        <dbReference type="Proteomes" id="UP000298652"/>
    </source>
</evidence>
<dbReference type="Proteomes" id="UP000298652">
    <property type="component" value="Chromosome 6"/>
</dbReference>
<dbReference type="AlphaFoldDB" id="A0A4U6UAE3"/>
<sequence>MANWQARPHPSLSIATRQFATRPPHSSHQVPGGTGRSIQPQHVLPSPSVARIVASHASRAPDSEIKNGERKWNKSRRIQASCAARMLCSHPLYLTRTLQNHPSLFLKKKKILLGCNEWEAMAIA</sequence>
<protein>
    <submittedName>
        <fullName evidence="2">Uncharacterized protein</fullName>
    </submittedName>
</protein>
<feature type="compositionally biased region" description="Polar residues" evidence="1">
    <location>
        <begin position="13"/>
        <end position="29"/>
    </location>
</feature>
<proteinExistence type="predicted"/>
<accession>A0A4U6UAE3</accession>
<gene>
    <name evidence="2" type="ORF">SEVIR_6G165300v2</name>
</gene>
<keyword evidence="3" id="KW-1185">Reference proteome</keyword>
<organism evidence="2 3">
    <name type="scientific">Setaria viridis</name>
    <name type="common">Green bristlegrass</name>
    <name type="synonym">Setaria italica subsp. viridis</name>
    <dbReference type="NCBI Taxonomy" id="4556"/>
    <lineage>
        <taxon>Eukaryota</taxon>
        <taxon>Viridiplantae</taxon>
        <taxon>Streptophyta</taxon>
        <taxon>Embryophyta</taxon>
        <taxon>Tracheophyta</taxon>
        <taxon>Spermatophyta</taxon>
        <taxon>Magnoliopsida</taxon>
        <taxon>Liliopsida</taxon>
        <taxon>Poales</taxon>
        <taxon>Poaceae</taxon>
        <taxon>PACMAD clade</taxon>
        <taxon>Panicoideae</taxon>
        <taxon>Panicodae</taxon>
        <taxon>Paniceae</taxon>
        <taxon>Cenchrinae</taxon>
        <taxon>Setaria</taxon>
    </lineage>
</organism>
<dbReference type="Gramene" id="TKW10449">
    <property type="protein sequence ID" value="TKW10449"/>
    <property type="gene ID" value="SEVIR_6G165300v2"/>
</dbReference>